<name>A0A3D8GS40_9BACI</name>
<dbReference type="AlphaFoldDB" id="A0A3D8GS40"/>
<dbReference type="Pfam" id="PF10117">
    <property type="entry name" value="McrBC"/>
    <property type="match status" value="1"/>
</dbReference>
<evidence type="ECO:0000313" key="2">
    <source>
        <dbReference type="Proteomes" id="UP000257144"/>
    </source>
</evidence>
<accession>A0A3D8GS40</accession>
<dbReference type="EMBL" id="QNQT01000003">
    <property type="protein sequence ID" value="RDU37112.1"/>
    <property type="molecule type" value="Genomic_DNA"/>
</dbReference>
<dbReference type="Proteomes" id="UP000257144">
    <property type="component" value="Unassembled WGS sequence"/>
</dbReference>
<dbReference type="OrthoDB" id="9786961at2"/>
<evidence type="ECO:0008006" key="3">
    <source>
        <dbReference type="Google" id="ProtNLM"/>
    </source>
</evidence>
<protein>
    <recommendedName>
        <fullName evidence="3">Restriction endonuclease</fullName>
    </recommendedName>
</protein>
<dbReference type="InterPro" id="IPR019292">
    <property type="entry name" value="McrC"/>
</dbReference>
<keyword evidence="2" id="KW-1185">Reference proteome</keyword>
<comment type="caution">
    <text evidence="1">The sequence shown here is derived from an EMBL/GenBank/DDBJ whole genome shotgun (WGS) entry which is preliminary data.</text>
</comment>
<organism evidence="1 2">
    <name type="scientific">Neobacillus piezotolerans</name>
    <dbReference type="NCBI Taxonomy" id="2259171"/>
    <lineage>
        <taxon>Bacteria</taxon>
        <taxon>Bacillati</taxon>
        <taxon>Bacillota</taxon>
        <taxon>Bacilli</taxon>
        <taxon>Bacillales</taxon>
        <taxon>Bacillaceae</taxon>
        <taxon>Neobacillus</taxon>
    </lineage>
</organism>
<dbReference type="PANTHER" id="PTHR38733">
    <property type="entry name" value="PROTEIN MCRC"/>
    <property type="match status" value="1"/>
</dbReference>
<sequence length="354" mass="42193">MAFWKDDEMDGLFKVPIRNLFCLLSYANEMPELINSLNAVDQDLITYDFLASQFLKEAETLIHHRLVKDYVTRVSPTKNLGGRMVMTESMPYIIFKMPVVVCEKDQYSANIMLNQVMKSTLKNIHVNRLIREDIRKKSFILLEAMNETEAMKLTRGIFSRIQFGRHTVHYKRMIHLARLLHELVLLSHKQGDWSLFSAELDERSLNHLFEKFLFNFYRIEQNEYRVASEILHWRLVGNKELLPSMQTDVSLTHKNGHEKIIIDAKFYKYIFQENYGKSSFRSHNLYQLFTYLMHQPSYPQIRGVLIYPYNGKEVDEVYQWDERIKMQVVTINLEDSWNRIYENLLKIVMLDKAR</sequence>
<evidence type="ECO:0000313" key="1">
    <source>
        <dbReference type="EMBL" id="RDU37112.1"/>
    </source>
</evidence>
<proteinExistence type="predicted"/>
<dbReference type="PANTHER" id="PTHR38733:SF1">
    <property type="entry name" value="TYPE IV METHYL-DIRECTED RESTRICTION ENZYME ECOKMCRBC"/>
    <property type="match status" value="1"/>
</dbReference>
<gene>
    <name evidence="1" type="ORF">DRW41_10540</name>
</gene>
<reference evidence="1 2" key="1">
    <citation type="submission" date="2018-07" db="EMBL/GenBank/DDBJ databases">
        <title>Bacillus sp. YLB-04 draft genome sequence.</title>
        <authorList>
            <person name="Yu L."/>
            <person name="Tang X."/>
        </authorList>
    </citation>
    <scope>NUCLEOTIDE SEQUENCE [LARGE SCALE GENOMIC DNA]</scope>
    <source>
        <strain evidence="1 2">YLB-04</strain>
    </source>
</reference>